<dbReference type="Gene3D" id="3.40.605.10">
    <property type="entry name" value="Aldehyde Dehydrogenase, Chain A, domain 1"/>
    <property type="match status" value="1"/>
</dbReference>
<dbReference type="SUPFAM" id="SSF53720">
    <property type="entry name" value="ALDH-like"/>
    <property type="match status" value="1"/>
</dbReference>
<accession>A0A132EIN2</accession>
<dbReference type="Pfam" id="PF00171">
    <property type="entry name" value="Aldedh"/>
    <property type="match status" value="1"/>
</dbReference>
<evidence type="ECO:0000313" key="6">
    <source>
        <dbReference type="EMBL" id="KWF30815.1"/>
    </source>
</evidence>
<comment type="similarity">
    <text evidence="1 4">Belongs to the aldehyde dehydrogenase family.</text>
</comment>
<evidence type="ECO:0000313" key="7">
    <source>
        <dbReference type="Proteomes" id="UP000062912"/>
    </source>
</evidence>
<dbReference type="RefSeq" id="WP_060241002.1">
    <property type="nucleotide sequence ID" value="NZ_LPJR01000025.1"/>
</dbReference>
<comment type="caution">
    <text evidence="6">The sequence shown here is derived from an EMBL/GenBank/DDBJ whole genome shotgun (WGS) entry which is preliminary data.</text>
</comment>
<dbReference type="FunFam" id="3.40.605.10:FF:000007">
    <property type="entry name" value="NAD/NADP-dependent betaine aldehyde dehydrogenase"/>
    <property type="match status" value="1"/>
</dbReference>
<dbReference type="OrthoDB" id="6187633at2"/>
<dbReference type="InterPro" id="IPR016161">
    <property type="entry name" value="Ald_DH/histidinol_DH"/>
</dbReference>
<evidence type="ECO:0000256" key="1">
    <source>
        <dbReference type="ARBA" id="ARBA00009986"/>
    </source>
</evidence>
<sequence length="467" mass="50103">MQYELLIDGKLVKGDGIIAVIDPATGQAFAHCEKASQRHVDDAVGAAQRAFASWSRRTLGDRQAVLHTIAGVIEANRDELARLLTQEQGKPLNDSLWEVDGATYIFRHYAATDLTVKVIADDATRRVEAYRQPLGPVAAILPWNFPLFMAAAKIAPTLLTGNTLVLKPAPTTPLATLRLGALCVGAIPAGVLNILADENDIGPLLTTHPGIRKVAFTGSTQTGIKVMGAVIPTMKRLTLELGGNDAGIVLDDCDPKAIAEGLYAAAFTNNGQICVAMKRLYVPDALYEDVCRELRAIVTSKVVGPGLDPRSQLGPIQNRQQFEKVKALIETSRRDGKILCGGEASTAGGYFIQPTLVRDISDDAPLVKEEQFGPVLPIIRYQRLEDAIARANATPFGLGNSVWSPNLARAHEVAQQLDSGTVWINKHGDVTPDVPFAGAKMSGIGTEYAEDGLHELTQLKIINVGKS</sequence>
<dbReference type="InterPro" id="IPR016162">
    <property type="entry name" value="Ald_DH_N"/>
</dbReference>
<gene>
    <name evidence="6" type="ORF">WT56_12415</name>
</gene>
<protein>
    <submittedName>
        <fullName evidence="6">Aldehyde dehydrogenase</fullName>
    </submittedName>
</protein>
<reference evidence="6 7" key="1">
    <citation type="submission" date="2015-11" db="EMBL/GenBank/DDBJ databases">
        <title>Expanding the genomic diversity of Burkholderia species for the development of highly accurate diagnostics.</title>
        <authorList>
            <person name="Sahl J."/>
            <person name="Keim P."/>
            <person name="Wagner D."/>
        </authorList>
    </citation>
    <scope>NUCLEOTIDE SEQUENCE [LARGE SCALE GENOMIC DNA]</scope>
    <source>
        <strain evidence="6 7">MSMB368WGS</strain>
    </source>
</reference>
<evidence type="ECO:0000259" key="5">
    <source>
        <dbReference type="Pfam" id="PF00171"/>
    </source>
</evidence>
<evidence type="ECO:0000256" key="4">
    <source>
        <dbReference type="RuleBase" id="RU003345"/>
    </source>
</evidence>
<dbReference type="InterPro" id="IPR016160">
    <property type="entry name" value="Ald_DH_CS_CYS"/>
</dbReference>
<organism evidence="6 7">
    <name type="scientific">Burkholderia pseudomultivorans</name>
    <dbReference type="NCBI Taxonomy" id="1207504"/>
    <lineage>
        <taxon>Bacteria</taxon>
        <taxon>Pseudomonadati</taxon>
        <taxon>Pseudomonadota</taxon>
        <taxon>Betaproteobacteria</taxon>
        <taxon>Burkholderiales</taxon>
        <taxon>Burkholderiaceae</taxon>
        <taxon>Burkholderia</taxon>
        <taxon>Burkholderia cepacia complex</taxon>
    </lineage>
</organism>
<feature type="domain" description="Aldehyde dehydrogenase" evidence="5">
    <location>
        <begin position="17"/>
        <end position="462"/>
    </location>
</feature>
<dbReference type="InterPro" id="IPR044086">
    <property type="entry name" value="LUC3-like"/>
</dbReference>
<dbReference type="CDD" id="cd07106">
    <property type="entry name" value="ALDH_AldA-AAD23400"/>
    <property type="match status" value="1"/>
</dbReference>
<keyword evidence="2 4" id="KW-0560">Oxidoreductase</keyword>
<feature type="active site" evidence="3">
    <location>
        <position position="240"/>
    </location>
</feature>
<dbReference type="Proteomes" id="UP000062912">
    <property type="component" value="Unassembled WGS sequence"/>
</dbReference>
<evidence type="ECO:0000256" key="3">
    <source>
        <dbReference type="PROSITE-ProRule" id="PRU10007"/>
    </source>
</evidence>
<dbReference type="PANTHER" id="PTHR11699">
    <property type="entry name" value="ALDEHYDE DEHYDROGENASE-RELATED"/>
    <property type="match status" value="1"/>
</dbReference>
<dbReference type="Gene3D" id="3.40.309.10">
    <property type="entry name" value="Aldehyde Dehydrogenase, Chain A, domain 2"/>
    <property type="match status" value="1"/>
</dbReference>
<dbReference type="InterPro" id="IPR015590">
    <property type="entry name" value="Aldehyde_DH_dom"/>
</dbReference>
<dbReference type="EMBL" id="LPJR01000025">
    <property type="protein sequence ID" value="KWF30815.1"/>
    <property type="molecule type" value="Genomic_DNA"/>
</dbReference>
<proteinExistence type="inferred from homology"/>
<dbReference type="InterPro" id="IPR029510">
    <property type="entry name" value="Ald_DH_CS_GLU"/>
</dbReference>
<name>A0A132EIN2_9BURK</name>
<dbReference type="PROSITE" id="PS00070">
    <property type="entry name" value="ALDEHYDE_DEHYDR_CYS"/>
    <property type="match status" value="1"/>
</dbReference>
<dbReference type="InterPro" id="IPR016163">
    <property type="entry name" value="Ald_DH_C"/>
</dbReference>
<evidence type="ECO:0000256" key="2">
    <source>
        <dbReference type="ARBA" id="ARBA00023002"/>
    </source>
</evidence>
<dbReference type="AlphaFoldDB" id="A0A132EIN2"/>
<dbReference type="PROSITE" id="PS00687">
    <property type="entry name" value="ALDEHYDE_DEHYDR_GLU"/>
    <property type="match status" value="1"/>
</dbReference>
<dbReference type="GO" id="GO:0016620">
    <property type="term" value="F:oxidoreductase activity, acting on the aldehyde or oxo group of donors, NAD or NADP as acceptor"/>
    <property type="evidence" value="ECO:0007669"/>
    <property type="project" value="InterPro"/>
</dbReference>